<accession>A0AAN5RFK9</accession>
<dbReference type="EMBL" id="DACSEO010000073">
    <property type="protein sequence ID" value="HAT1683777.1"/>
    <property type="molecule type" value="Genomic_DNA"/>
</dbReference>
<reference evidence="1" key="1">
    <citation type="journal article" date="2018" name="Genome Biol.">
        <title>SKESA: strategic k-mer extension for scrupulous assemblies.</title>
        <authorList>
            <person name="Souvorov A."/>
            <person name="Agarwala R."/>
            <person name="Lipman D.J."/>
        </authorList>
    </citation>
    <scope>NUCLEOTIDE SEQUENCE</scope>
    <source>
        <strain evidence="1">R404</strain>
    </source>
</reference>
<proteinExistence type="predicted"/>
<gene>
    <name evidence="1" type="ORF">I8Y21_004533</name>
</gene>
<name>A0AAN5RFK9_KLEOX</name>
<dbReference type="Proteomes" id="UP000856143">
    <property type="component" value="Unassembled WGS sequence"/>
</dbReference>
<dbReference type="AlphaFoldDB" id="A0AAN5RFK9"/>
<sequence>MADIMLPVIPPILRSTRDLHNLTRVIGQVCREGCAVSARDVVPDYFWCICTRSPFIGVHRYDETRFTWYSLDREALKNWFGNHWYPLQAAAVSGDDRAYVAAEFRLAIEHSAQWALLQAAWMMPDNDGGASDKAWGYARTMLGELGCLSRFREATASGSGTPVTLTSDIRRVESTLAVAACEPENAAAAQQAWCEQMFVDGLLSANESGLPAGWPQALVNRLAPVIIALARLPASGIITTRSLPEFQSAPELHPCARCEHQDQIPDGHRPHPVFESGCGRCGSGCGAVFSPGTGAAVQVYSSPVSQTSPALSGHPDAGEAVDA</sequence>
<evidence type="ECO:0000313" key="1">
    <source>
        <dbReference type="EMBL" id="HAT1683777.1"/>
    </source>
</evidence>
<comment type="caution">
    <text evidence="1">The sequence shown here is derived from an EMBL/GenBank/DDBJ whole genome shotgun (WGS) entry which is preliminary data.</text>
</comment>
<reference evidence="1" key="2">
    <citation type="submission" date="2020-11" db="EMBL/GenBank/DDBJ databases">
        <authorList>
            <consortium name="NCBI Pathogen Detection Project"/>
        </authorList>
    </citation>
    <scope>NUCLEOTIDE SEQUENCE</scope>
    <source>
        <strain evidence="1">R404</strain>
    </source>
</reference>
<protein>
    <submittedName>
        <fullName evidence="1">Uncharacterized protein</fullName>
    </submittedName>
</protein>
<organism evidence="1 2">
    <name type="scientific">Klebsiella oxytoca</name>
    <dbReference type="NCBI Taxonomy" id="571"/>
    <lineage>
        <taxon>Bacteria</taxon>
        <taxon>Pseudomonadati</taxon>
        <taxon>Pseudomonadota</taxon>
        <taxon>Gammaproteobacteria</taxon>
        <taxon>Enterobacterales</taxon>
        <taxon>Enterobacteriaceae</taxon>
        <taxon>Klebsiella/Raoultella group</taxon>
        <taxon>Klebsiella</taxon>
    </lineage>
</organism>
<evidence type="ECO:0000313" key="2">
    <source>
        <dbReference type="Proteomes" id="UP000856143"/>
    </source>
</evidence>